<keyword evidence="9" id="KW-0496">Mitochondrion</keyword>
<feature type="repeat" description="PPR" evidence="12">
    <location>
        <begin position="259"/>
        <end position="293"/>
    </location>
</feature>
<evidence type="ECO:0000313" key="14">
    <source>
        <dbReference type="EMBL" id="CAG5122867.1"/>
    </source>
</evidence>
<evidence type="ECO:0000256" key="4">
    <source>
        <dbReference type="ARBA" id="ARBA00022737"/>
    </source>
</evidence>
<comment type="subcellular location">
    <subcellularLocation>
        <location evidence="1">Mitochondrion</location>
    </subcellularLocation>
</comment>
<keyword evidence="4" id="KW-0677">Repeat</keyword>
<dbReference type="GO" id="GO:1990904">
    <property type="term" value="C:ribonucleoprotein complex"/>
    <property type="evidence" value="ECO:0007669"/>
    <property type="project" value="UniProtKB-KW"/>
</dbReference>
<organism evidence="14 15">
    <name type="scientific">Candidula unifasciata</name>
    <dbReference type="NCBI Taxonomy" id="100452"/>
    <lineage>
        <taxon>Eukaryota</taxon>
        <taxon>Metazoa</taxon>
        <taxon>Spiralia</taxon>
        <taxon>Lophotrochozoa</taxon>
        <taxon>Mollusca</taxon>
        <taxon>Gastropoda</taxon>
        <taxon>Heterobranchia</taxon>
        <taxon>Euthyneura</taxon>
        <taxon>Panpulmonata</taxon>
        <taxon>Eupulmonata</taxon>
        <taxon>Stylommatophora</taxon>
        <taxon>Helicina</taxon>
        <taxon>Helicoidea</taxon>
        <taxon>Geomitridae</taxon>
        <taxon>Candidula</taxon>
    </lineage>
</organism>
<evidence type="ECO:0000256" key="3">
    <source>
        <dbReference type="ARBA" id="ARBA00022730"/>
    </source>
</evidence>
<accession>A0A8S3Z052</accession>
<dbReference type="GO" id="GO:0032543">
    <property type="term" value="P:mitochondrial translation"/>
    <property type="evidence" value="ECO:0007669"/>
    <property type="project" value="InterPro"/>
</dbReference>
<dbReference type="PANTHER" id="PTHR16276">
    <property type="entry name" value="PENTATRICOPEPTIDE REPEAT DOMAIN-CONTAINING PROTEIN 3"/>
    <property type="match status" value="1"/>
</dbReference>
<evidence type="ECO:0000256" key="11">
    <source>
        <dbReference type="ARBA" id="ARBA00035134"/>
    </source>
</evidence>
<comment type="similarity">
    <text evidence="2">Belongs to the mitochondrion-specific ribosomal protein mS39 family.</text>
</comment>
<dbReference type="GO" id="GO:0005840">
    <property type="term" value="C:ribosome"/>
    <property type="evidence" value="ECO:0007669"/>
    <property type="project" value="UniProtKB-KW"/>
</dbReference>
<dbReference type="InterPro" id="IPR037387">
    <property type="entry name" value="PTCD3"/>
</dbReference>
<dbReference type="OrthoDB" id="185373at2759"/>
<evidence type="ECO:0000256" key="12">
    <source>
        <dbReference type="PROSITE-ProRule" id="PRU00708"/>
    </source>
</evidence>
<dbReference type="InterPro" id="IPR011990">
    <property type="entry name" value="TPR-like_helical_dom_sf"/>
</dbReference>
<dbReference type="PANTHER" id="PTHR16276:SF1">
    <property type="entry name" value="SMALL RIBOSOMAL SUBUNIT PROTEIN MS39"/>
    <property type="match status" value="1"/>
</dbReference>
<protein>
    <recommendedName>
        <fullName evidence="11">Small ribosomal subunit protein mS39</fullName>
    </recommendedName>
</protein>
<dbReference type="GO" id="GO:0006417">
    <property type="term" value="P:regulation of translation"/>
    <property type="evidence" value="ECO:0007669"/>
    <property type="project" value="UniProtKB-KW"/>
</dbReference>
<evidence type="ECO:0000256" key="7">
    <source>
        <dbReference type="ARBA" id="ARBA00022946"/>
    </source>
</evidence>
<dbReference type="NCBIfam" id="TIGR00756">
    <property type="entry name" value="PPR"/>
    <property type="match status" value="1"/>
</dbReference>
<feature type="domain" description="PROP1-like PPR" evidence="13">
    <location>
        <begin position="274"/>
        <end position="387"/>
    </location>
</feature>
<evidence type="ECO:0000256" key="5">
    <source>
        <dbReference type="ARBA" id="ARBA00022845"/>
    </source>
</evidence>
<dbReference type="EMBL" id="CAJHNH020001380">
    <property type="protein sequence ID" value="CAG5122867.1"/>
    <property type="molecule type" value="Genomic_DNA"/>
</dbReference>
<evidence type="ECO:0000256" key="1">
    <source>
        <dbReference type="ARBA" id="ARBA00004173"/>
    </source>
</evidence>
<evidence type="ECO:0000256" key="10">
    <source>
        <dbReference type="ARBA" id="ARBA00023274"/>
    </source>
</evidence>
<dbReference type="Proteomes" id="UP000678393">
    <property type="component" value="Unassembled WGS sequence"/>
</dbReference>
<sequence length="520" mass="59430">MAASIRNGARVTLIANRWLFRVMYQRAFSTCQVCCGNTWYVYDKPSRLKVYYESKVQPDTLTDKGDIKEIKIPDKIERSPTAILEALASTVNNNVNQPVYKSIDDPYLYVSSDRSKKQLLASMDSGRKTAQMMVSMYPDYFTQIWDEPLPDSYRDANLGYKFTDPSEEALLERIDKFAVEDAISIYKTLMNDNKIPSQETQEKLLDLLLVFKCKSPQPVSDLSTYVNLAPLNKNAPFPVSTWQNMDIAEEVFNSLPNKTATAYCSMIRGMAACFDKKSALEMFNRMKSAGFTADVYTYNMLVSIASLDSEAMEDVTQWIESILRDMAAANVRPNAETFNSALANCRRLSRWIGSKKFSLQLMSEMKACGIEPTLGTYSELLRIFYYEKETRSKTPALFEGILKAIEGKEFSCASDSDVMFFRLAMKAIRVHFPDAKYALRLHRFLLTGNHVNFLGHRQLQYSYYDDLFTLITPLEHINVVMELYSSVVPFIYAPSSDVYTAILESVQMYDAYNYIPQLYA</sequence>
<dbReference type="Pfam" id="PF22330">
    <property type="entry name" value="Rib_mS39_PPR"/>
    <property type="match status" value="1"/>
</dbReference>
<dbReference type="PROSITE" id="PS51375">
    <property type="entry name" value="PPR"/>
    <property type="match status" value="1"/>
</dbReference>
<comment type="caution">
    <text evidence="14">The sequence shown here is derived from an EMBL/GenBank/DDBJ whole genome shotgun (WGS) entry which is preliminary data.</text>
</comment>
<evidence type="ECO:0000259" key="13">
    <source>
        <dbReference type="Pfam" id="PF17177"/>
    </source>
</evidence>
<dbReference type="InterPro" id="IPR055063">
    <property type="entry name" value="Rib_mS39_PPR"/>
</dbReference>
<keyword evidence="10" id="KW-0687">Ribonucleoprotein</keyword>
<evidence type="ECO:0000256" key="9">
    <source>
        <dbReference type="ARBA" id="ARBA00023128"/>
    </source>
</evidence>
<dbReference type="InterPro" id="IPR033443">
    <property type="entry name" value="PROP1-like_PPR_dom"/>
</dbReference>
<reference evidence="14" key="1">
    <citation type="submission" date="2021-04" db="EMBL/GenBank/DDBJ databases">
        <authorList>
            <consortium name="Molecular Ecology Group"/>
        </authorList>
    </citation>
    <scope>NUCLEOTIDE SEQUENCE</scope>
</reference>
<keyword evidence="5" id="KW-0810">Translation regulation</keyword>
<keyword evidence="6" id="KW-0694">RNA-binding</keyword>
<evidence type="ECO:0000256" key="8">
    <source>
        <dbReference type="ARBA" id="ARBA00022980"/>
    </source>
</evidence>
<gene>
    <name evidence="14" type="ORF">CUNI_LOCUS8425</name>
</gene>
<dbReference type="GO" id="GO:0019843">
    <property type="term" value="F:rRNA binding"/>
    <property type="evidence" value="ECO:0007669"/>
    <property type="project" value="UniProtKB-KW"/>
</dbReference>
<dbReference type="GO" id="GO:0043024">
    <property type="term" value="F:ribosomal small subunit binding"/>
    <property type="evidence" value="ECO:0007669"/>
    <property type="project" value="InterPro"/>
</dbReference>
<feature type="non-terminal residue" evidence="14">
    <location>
        <position position="1"/>
    </location>
</feature>
<evidence type="ECO:0000256" key="6">
    <source>
        <dbReference type="ARBA" id="ARBA00022884"/>
    </source>
</evidence>
<keyword evidence="3" id="KW-0699">rRNA-binding</keyword>
<dbReference type="AlphaFoldDB" id="A0A8S3Z052"/>
<dbReference type="InterPro" id="IPR002885">
    <property type="entry name" value="PPR_rpt"/>
</dbReference>
<name>A0A8S3Z052_9EUPU</name>
<keyword evidence="7" id="KW-0809">Transit peptide</keyword>
<dbReference type="Pfam" id="PF17177">
    <property type="entry name" value="PPR_long"/>
    <property type="match status" value="1"/>
</dbReference>
<keyword evidence="15" id="KW-1185">Reference proteome</keyword>
<proteinExistence type="inferred from homology"/>
<dbReference type="Gene3D" id="1.25.40.10">
    <property type="entry name" value="Tetratricopeptide repeat domain"/>
    <property type="match status" value="2"/>
</dbReference>
<evidence type="ECO:0000313" key="15">
    <source>
        <dbReference type="Proteomes" id="UP000678393"/>
    </source>
</evidence>
<dbReference type="GO" id="GO:0005739">
    <property type="term" value="C:mitochondrion"/>
    <property type="evidence" value="ECO:0007669"/>
    <property type="project" value="UniProtKB-SubCell"/>
</dbReference>
<evidence type="ECO:0000256" key="2">
    <source>
        <dbReference type="ARBA" id="ARBA00008551"/>
    </source>
</evidence>
<keyword evidence="8" id="KW-0689">Ribosomal protein</keyword>